<evidence type="ECO:0000313" key="2">
    <source>
        <dbReference type="EMBL" id="OGK06371.1"/>
    </source>
</evidence>
<dbReference type="InterPro" id="IPR000257">
    <property type="entry name" value="Uroporphyrinogen_deCOase"/>
</dbReference>
<comment type="caution">
    <text evidence="2">The sequence shown here is derived from an EMBL/GenBank/DDBJ whole genome shotgun (WGS) entry which is preliminary data.</text>
</comment>
<dbReference type="Gene3D" id="3.20.20.210">
    <property type="match status" value="1"/>
</dbReference>
<sequence length="352" mass="39629">MPFDDGWAAINLEMPKRVPRTEYSAEGHWDLIKAVTGIDVGATSPEKMQRQASATFMHAWNYDFFWDILIGNNEFGATRTSMGHAEYAAGGVDRNDTLFCPFTDPEHVLCFDPGEAYGHTDKAALVQRFETHYRTNCQNHGFGINMTGIYTTLISGFIEIFGWEMLLLAAGTDPKRFGDLANRYAAWNQQYFDALAQADVPVVMVHDDIVWSSGAVFSPDWYREYVFPNYKRYFAPLLDSGKKVIFCSDGNFNEFIDDIAATGVHGFVFEPLTSLEYIVRKYGQTHVIIGNADTRILLSGTRAEIRAEVERCMALGRGCPGYFMAVGNHIPANTPVESALYYNQVYEKLSVR</sequence>
<dbReference type="Pfam" id="PF01208">
    <property type="entry name" value="URO-D"/>
    <property type="match status" value="1"/>
</dbReference>
<dbReference type="GO" id="GO:0006779">
    <property type="term" value="P:porphyrin-containing compound biosynthetic process"/>
    <property type="evidence" value="ECO:0007669"/>
    <property type="project" value="InterPro"/>
</dbReference>
<dbReference type="InterPro" id="IPR038071">
    <property type="entry name" value="UROD/MetE-like_sf"/>
</dbReference>
<proteinExistence type="predicted"/>
<feature type="domain" description="Uroporphyrinogen decarboxylase (URO-D)" evidence="1">
    <location>
        <begin position="170"/>
        <end position="338"/>
    </location>
</feature>
<evidence type="ECO:0000313" key="3">
    <source>
        <dbReference type="Proteomes" id="UP000179243"/>
    </source>
</evidence>
<dbReference type="EMBL" id="MFYX01000033">
    <property type="protein sequence ID" value="OGK06371.1"/>
    <property type="molecule type" value="Genomic_DNA"/>
</dbReference>
<dbReference type="SUPFAM" id="SSF51726">
    <property type="entry name" value="UROD/MetE-like"/>
    <property type="match status" value="1"/>
</dbReference>
<dbReference type="AlphaFoldDB" id="A0A1F7FIH8"/>
<reference evidence="2 3" key="1">
    <citation type="journal article" date="2016" name="Nat. Commun.">
        <title>Thousands of microbial genomes shed light on interconnected biogeochemical processes in an aquifer system.</title>
        <authorList>
            <person name="Anantharaman K."/>
            <person name="Brown C.T."/>
            <person name="Hug L.A."/>
            <person name="Sharon I."/>
            <person name="Castelle C.J."/>
            <person name="Probst A.J."/>
            <person name="Thomas B.C."/>
            <person name="Singh A."/>
            <person name="Wilkins M.J."/>
            <person name="Karaoz U."/>
            <person name="Brodie E.L."/>
            <person name="Williams K.H."/>
            <person name="Hubbard S.S."/>
            <person name="Banfield J.F."/>
        </authorList>
    </citation>
    <scope>NUCLEOTIDE SEQUENCE [LARGE SCALE GENOMIC DNA]</scope>
</reference>
<dbReference type="PANTHER" id="PTHR47099">
    <property type="entry name" value="METHYLCOBAMIDE:COM METHYLTRANSFERASE MTBA"/>
    <property type="match status" value="1"/>
</dbReference>
<dbReference type="InterPro" id="IPR052024">
    <property type="entry name" value="Methanogen_methyltrans"/>
</dbReference>
<dbReference type="GO" id="GO:0004853">
    <property type="term" value="F:uroporphyrinogen decarboxylase activity"/>
    <property type="evidence" value="ECO:0007669"/>
    <property type="project" value="InterPro"/>
</dbReference>
<dbReference type="PANTHER" id="PTHR47099:SF1">
    <property type="entry name" value="METHYLCOBAMIDE:COM METHYLTRANSFERASE MTBA"/>
    <property type="match status" value="1"/>
</dbReference>
<organism evidence="2 3">
    <name type="scientific">Candidatus Raymondbacteria bacterium RIFOXYD12_FULL_49_13</name>
    <dbReference type="NCBI Taxonomy" id="1817890"/>
    <lineage>
        <taxon>Bacteria</taxon>
        <taxon>Raymondiibacteriota</taxon>
    </lineage>
</organism>
<protein>
    <recommendedName>
        <fullName evidence="1">Uroporphyrinogen decarboxylase (URO-D) domain-containing protein</fullName>
    </recommendedName>
</protein>
<gene>
    <name evidence="2" type="ORF">A2519_08750</name>
</gene>
<name>A0A1F7FIH8_UNCRA</name>
<dbReference type="Proteomes" id="UP000179243">
    <property type="component" value="Unassembled WGS sequence"/>
</dbReference>
<evidence type="ECO:0000259" key="1">
    <source>
        <dbReference type="Pfam" id="PF01208"/>
    </source>
</evidence>
<accession>A0A1F7FIH8</accession>